<dbReference type="EMBL" id="GBXM01099992">
    <property type="protein sequence ID" value="JAH08585.1"/>
    <property type="molecule type" value="Transcribed_RNA"/>
</dbReference>
<evidence type="ECO:0000313" key="1">
    <source>
        <dbReference type="EMBL" id="JAH08585.1"/>
    </source>
</evidence>
<dbReference type="AlphaFoldDB" id="A0A0E9PWW0"/>
<proteinExistence type="predicted"/>
<accession>A0A0E9PWW0</accession>
<reference evidence="1" key="2">
    <citation type="journal article" date="2015" name="Fish Shellfish Immunol.">
        <title>Early steps in the European eel (Anguilla anguilla)-Vibrio vulnificus interaction in the gills: Role of the RtxA13 toxin.</title>
        <authorList>
            <person name="Callol A."/>
            <person name="Pajuelo D."/>
            <person name="Ebbesson L."/>
            <person name="Teles M."/>
            <person name="MacKenzie S."/>
            <person name="Amaro C."/>
        </authorList>
    </citation>
    <scope>NUCLEOTIDE SEQUENCE</scope>
</reference>
<organism evidence="1">
    <name type="scientific">Anguilla anguilla</name>
    <name type="common">European freshwater eel</name>
    <name type="synonym">Muraena anguilla</name>
    <dbReference type="NCBI Taxonomy" id="7936"/>
    <lineage>
        <taxon>Eukaryota</taxon>
        <taxon>Metazoa</taxon>
        <taxon>Chordata</taxon>
        <taxon>Craniata</taxon>
        <taxon>Vertebrata</taxon>
        <taxon>Euteleostomi</taxon>
        <taxon>Actinopterygii</taxon>
        <taxon>Neopterygii</taxon>
        <taxon>Teleostei</taxon>
        <taxon>Anguilliformes</taxon>
        <taxon>Anguillidae</taxon>
        <taxon>Anguilla</taxon>
    </lineage>
</organism>
<reference evidence="1" key="1">
    <citation type="submission" date="2014-11" db="EMBL/GenBank/DDBJ databases">
        <authorList>
            <person name="Amaro Gonzalez C."/>
        </authorList>
    </citation>
    <scope>NUCLEOTIDE SEQUENCE</scope>
</reference>
<protein>
    <submittedName>
        <fullName evidence="1">Uncharacterized protein</fullName>
    </submittedName>
</protein>
<name>A0A0E9PWW0_ANGAN</name>
<sequence length="30" mass="3473">MMLPSYTAVGPIKTIPKRMDKNQTIQLNWP</sequence>